<dbReference type="SUPFAM" id="SSF53448">
    <property type="entry name" value="Nucleotide-diphospho-sugar transferases"/>
    <property type="match status" value="1"/>
</dbReference>
<protein>
    <recommendedName>
        <fullName evidence="4">Glycosyltransferase 2-like domain-containing protein</fullName>
    </recommendedName>
</protein>
<dbReference type="Proteomes" id="UP001189773">
    <property type="component" value="Unassembled WGS sequence"/>
</dbReference>
<evidence type="ECO:0000259" key="4">
    <source>
        <dbReference type="Pfam" id="PF00535"/>
    </source>
</evidence>
<dbReference type="InterPro" id="IPR029044">
    <property type="entry name" value="Nucleotide-diphossugar_trans"/>
</dbReference>
<accession>A0AAD2BTC6</accession>
<dbReference type="InterPro" id="IPR006446">
    <property type="entry name" value="RhaTrfase"/>
</dbReference>
<feature type="domain" description="Glycosyltransferase 2-like" evidence="4">
    <location>
        <begin position="17"/>
        <end position="146"/>
    </location>
</feature>
<dbReference type="EMBL" id="CATZAR010000004">
    <property type="protein sequence ID" value="CAJ0792006.1"/>
    <property type="molecule type" value="Genomic_DNA"/>
</dbReference>
<dbReference type="AlphaFoldDB" id="A0AAD2BTC6"/>
<comment type="caution">
    <text evidence="6">The sequence shown here is derived from an EMBL/GenBank/DDBJ whole genome shotgun (WGS) entry which is preliminary data.</text>
</comment>
<evidence type="ECO:0000256" key="3">
    <source>
        <dbReference type="ARBA" id="ARBA00022679"/>
    </source>
</evidence>
<dbReference type="PANTHER" id="PTHR43179">
    <property type="entry name" value="RHAMNOSYLTRANSFERASE WBBL"/>
    <property type="match status" value="1"/>
</dbReference>
<dbReference type="InterPro" id="IPR001173">
    <property type="entry name" value="Glyco_trans_2-like"/>
</dbReference>
<dbReference type="EMBL" id="CATZAZ010000019">
    <property type="protein sequence ID" value="CAJ0808377.1"/>
    <property type="molecule type" value="Genomic_DNA"/>
</dbReference>
<proteinExistence type="inferred from homology"/>
<sequence>MTTTTSILEPQVDLYAVVVTYSPDWPQTLALIEALEKQQALTIVVDNGSPEAMIAPLIEKSPPRTRWLRNESNEGIAAAQNRGIRDAMSRGATHIVLFDQDSSPAPDMLARLLSAEATLLAAGASVAAVGPQLIDETTGEKAPFITFENGHKRRAVTSPESSQILCFSLLASGTLIRTEVLERIGLMKEELFIEYVDVEWGARARAAGLHCYGIGEALLYHNLGDDRIQVLPNFFVPLHKPVRHYYTMRNAIYMQKLAYVPAYWKRSDLLRTVAGFIIFTLFNPPRLMQLRMMIKGIAHGFAGRYGPL</sequence>
<name>A0AAD2BTC6_9RALS</name>
<gene>
    <name evidence="5" type="ORF">LMG18095_02256</name>
    <name evidence="6" type="ORF">R77560_04710</name>
</gene>
<keyword evidence="8" id="KW-1185">Reference proteome</keyword>
<evidence type="ECO:0000313" key="7">
    <source>
        <dbReference type="Proteomes" id="UP001189756"/>
    </source>
</evidence>
<comment type="similarity">
    <text evidence="1">Belongs to the glycosyltransferase 2 family.</text>
</comment>
<evidence type="ECO:0000313" key="8">
    <source>
        <dbReference type="Proteomes" id="UP001189773"/>
    </source>
</evidence>
<dbReference type="Proteomes" id="UP001189756">
    <property type="component" value="Unassembled WGS sequence"/>
</dbReference>
<dbReference type="PANTHER" id="PTHR43179:SF12">
    <property type="entry name" value="GALACTOFURANOSYLTRANSFERASE GLFT2"/>
    <property type="match status" value="1"/>
</dbReference>
<evidence type="ECO:0000256" key="1">
    <source>
        <dbReference type="ARBA" id="ARBA00006739"/>
    </source>
</evidence>
<evidence type="ECO:0000313" key="5">
    <source>
        <dbReference type="EMBL" id="CAJ0792006.1"/>
    </source>
</evidence>
<evidence type="ECO:0000313" key="6">
    <source>
        <dbReference type="EMBL" id="CAJ0808377.1"/>
    </source>
</evidence>
<dbReference type="RefSeq" id="WP_012435031.1">
    <property type="nucleotide sequence ID" value="NZ_CATWDO010000020.1"/>
</dbReference>
<dbReference type="Pfam" id="PF00535">
    <property type="entry name" value="Glycos_transf_2"/>
    <property type="match status" value="1"/>
</dbReference>
<reference evidence="6 8" key="1">
    <citation type="submission" date="2023-07" db="EMBL/GenBank/DDBJ databases">
        <authorList>
            <person name="Peeters C."/>
        </authorList>
    </citation>
    <scope>NUCLEOTIDE SEQUENCE</scope>
    <source>
        <strain evidence="5 8">LMG 18095</strain>
        <strain evidence="6">R-77560</strain>
    </source>
</reference>
<evidence type="ECO:0000256" key="2">
    <source>
        <dbReference type="ARBA" id="ARBA00022676"/>
    </source>
</evidence>
<dbReference type="GO" id="GO:0016757">
    <property type="term" value="F:glycosyltransferase activity"/>
    <property type="evidence" value="ECO:0007669"/>
    <property type="project" value="UniProtKB-KW"/>
</dbReference>
<keyword evidence="2" id="KW-0328">Glycosyltransferase</keyword>
<dbReference type="NCBIfam" id="TIGR01556">
    <property type="entry name" value="rhamnosyltran"/>
    <property type="match status" value="1"/>
</dbReference>
<organism evidence="6 7">
    <name type="scientific">Ralstonia thomasii</name>
    <dbReference type="NCBI Taxonomy" id="3058596"/>
    <lineage>
        <taxon>Bacteria</taxon>
        <taxon>Pseudomonadati</taxon>
        <taxon>Pseudomonadota</taxon>
        <taxon>Betaproteobacteria</taxon>
        <taxon>Burkholderiales</taxon>
        <taxon>Burkholderiaceae</taxon>
        <taxon>Ralstonia</taxon>
    </lineage>
</organism>
<dbReference type="CDD" id="cd02526">
    <property type="entry name" value="GT2_RfbF_like"/>
    <property type="match status" value="1"/>
</dbReference>
<keyword evidence="3" id="KW-0808">Transferase</keyword>
<dbReference type="Gene3D" id="3.90.550.10">
    <property type="entry name" value="Spore Coat Polysaccharide Biosynthesis Protein SpsA, Chain A"/>
    <property type="match status" value="1"/>
</dbReference>